<organism evidence="5 6">
    <name type="scientific">Pochonia chlamydosporia 170</name>
    <dbReference type="NCBI Taxonomy" id="1380566"/>
    <lineage>
        <taxon>Eukaryota</taxon>
        <taxon>Fungi</taxon>
        <taxon>Dikarya</taxon>
        <taxon>Ascomycota</taxon>
        <taxon>Pezizomycotina</taxon>
        <taxon>Sordariomycetes</taxon>
        <taxon>Hypocreomycetidae</taxon>
        <taxon>Hypocreales</taxon>
        <taxon>Clavicipitaceae</taxon>
        <taxon>Pochonia</taxon>
    </lineage>
</organism>
<dbReference type="PANTHER" id="PTHR31668">
    <property type="entry name" value="GLUCOSE TRANSPORT TRANSCRIPTION REGULATOR RGT1-RELATED-RELATED"/>
    <property type="match status" value="1"/>
</dbReference>
<feature type="domain" description="Zn(2)-C6 fungal-type" evidence="4">
    <location>
        <begin position="16"/>
        <end position="45"/>
    </location>
</feature>
<dbReference type="GO" id="GO:0000981">
    <property type="term" value="F:DNA-binding transcription factor activity, RNA polymerase II-specific"/>
    <property type="evidence" value="ECO:0007669"/>
    <property type="project" value="InterPro"/>
</dbReference>
<dbReference type="GO" id="GO:0003677">
    <property type="term" value="F:DNA binding"/>
    <property type="evidence" value="ECO:0007669"/>
    <property type="project" value="InterPro"/>
</dbReference>
<dbReference type="InterPro" id="IPR050797">
    <property type="entry name" value="Carb_Metab_Trans_Reg"/>
</dbReference>
<name>A0A179F0C2_METCM</name>
<dbReference type="RefSeq" id="XP_018136983.1">
    <property type="nucleotide sequence ID" value="XM_018289339.1"/>
</dbReference>
<keyword evidence="2" id="KW-0539">Nucleus</keyword>
<dbReference type="PANTHER" id="PTHR31668:SF19">
    <property type="entry name" value="ZN(2)-C6 FUNGAL-TYPE DOMAIN-CONTAINING PROTEIN-RELATED"/>
    <property type="match status" value="1"/>
</dbReference>
<comment type="caution">
    <text evidence="5">The sequence shown here is derived from an EMBL/GenBank/DDBJ whole genome shotgun (WGS) entry which is preliminary data.</text>
</comment>
<dbReference type="GO" id="GO:0008270">
    <property type="term" value="F:zinc ion binding"/>
    <property type="evidence" value="ECO:0007669"/>
    <property type="project" value="InterPro"/>
</dbReference>
<dbReference type="EMBL" id="LSBJ02000013">
    <property type="protein sequence ID" value="OAQ58886.1"/>
    <property type="molecule type" value="Genomic_DNA"/>
</dbReference>
<dbReference type="PROSITE" id="PS50048">
    <property type="entry name" value="ZN2_CY6_FUNGAL_2"/>
    <property type="match status" value="1"/>
</dbReference>
<dbReference type="Pfam" id="PF00172">
    <property type="entry name" value="Zn_clus"/>
    <property type="match status" value="1"/>
</dbReference>
<dbReference type="KEGG" id="pchm:VFPPC_11070"/>
<dbReference type="InterPro" id="IPR036864">
    <property type="entry name" value="Zn2-C6_fun-type_DNA-bd_sf"/>
</dbReference>
<proteinExistence type="predicted"/>
<dbReference type="SMART" id="SM00906">
    <property type="entry name" value="Fungal_trans"/>
    <property type="match status" value="1"/>
</dbReference>
<keyword evidence="6" id="KW-1185">Reference proteome</keyword>
<accession>A0A179F0C2</accession>
<dbReference type="CDD" id="cd12148">
    <property type="entry name" value="fungal_TF_MHR"/>
    <property type="match status" value="1"/>
</dbReference>
<protein>
    <submittedName>
        <fullName evidence="5">Fungal specific transcription factor domain-containing protein</fullName>
    </submittedName>
</protein>
<dbReference type="PROSITE" id="PS00463">
    <property type="entry name" value="ZN2_CY6_FUNGAL_1"/>
    <property type="match status" value="1"/>
</dbReference>
<dbReference type="SMART" id="SM00066">
    <property type="entry name" value="GAL4"/>
    <property type="match status" value="1"/>
</dbReference>
<keyword evidence="1" id="KW-0479">Metal-binding</keyword>
<dbReference type="InterPro" id="IPR001138">
    <property type="entry name" value="Zn2Cys6_DnaBD"/>
</dbReference>
<dbReference type="Pfam" id="PF04082">
    <property type="entry name" value="Fungal_trans"/>
    <property type="match status" value="1"/>
</dbReference>
<gene>
    <name evidence="5" type="ORF">VFPPC_11070</name>
</gene>
<dbReference type="CDD" id="cd00067">
    <property type="entry name" value="GAL4"/>
    <property type="match status" value="1"/>
</dbReference>
<dbReference type="Gene3D" id="4.10.240.10">
    <property type="entry name" value="Zn(2)-C6 fungal-type DNA-binding domain"/>
    <property type="match status" value="1"/>
</dbReference>
<dbReference type="GO" id="GO:0006351">
    <property type="term" value="P:DNA-templated transcription"/>
    <property type="evidence" value="ECO:0007669"/>
    <property type="project" value="InterPro"/>
</dbReference>
<evidence type="ECO:0000256" key="1">
    <source>
        <dbReference type="ARBA" id="ARBA00022723"/>
    </source>
</evidence>
<dbReference type="AlphaFoldDB" id="A0A179F0C2"/>
<dbReference type="GeneID" id="28853333"/>
<feature type="compositionally biased region" description="Basic and acidic residues" evidence="3">
    <location>
        <begin position="542"/>
        <end position="554"/>
    </location>
</feature>
<evidence type="ECO:0000313" key="6">
    <source>
        <dbReference type="Proteomes" id="UP000078397"/>
    </source>
</evidence>
<dbReference type="Proteomes" id="UP000078397">
    <property type="component" value="Unassembled WGS sequence"/>
</dbReference>
<feature type="region of interest" description="Disordered" evidence="3">
    <location>
        <begin position="536"/>
        <end position="555"/>
    </location>
</feature>
<sequence length="585" mass="65500">MASPDNGSLKRLQLQVCDNCRFRKTKCDRGLPCTSCIASSICCQYLHTPRRKGPRGGKGRRLLQIRQGLREFDKDLFDIKTVSQMQSELTDAEGSPPLPEATIGCPSLSLTTSKQSKQQAIAALTTNVRYFVNRLLPIMPVIQEAEVLSDVERFDDMSLPRQCFLLSLCAATRMQLKLDTLKEGPQSNISTNAYLHVPLTGKGLLEVTKRLRRQFDVVDNISLDAVLTSFFLFAAHGNLEEHDHASFCLSESITMAFSLGLHNEETYIGLPKDERELRRRIFWLLFVTERTYALQRRRPVMLRSTISKPQIIDSDCPALMHDFVNHIRLFELLPHTLYDWLPSSDPLQQQASAVTLSQRVADMICMVHPGDSVLESQRFDTLITQQWLRVSMWQLAYGRNLSQMRWRGGESPNSAVPFDAGRAVMGQLAFVRQASKDCHGISIEQKLFDIGVSLGDASVIAVPTSSFEFGPVDLLYSIVKCLGHIRGCKSPLLPELLRHCGGLLPSATPAPQLDLLSASYEESSAMHTGLALEHGMSQTDEQNAREHGHSHDTNDSQFEELSSFITLPCEDLVYHVPVHVPVPEN</sequence>
<dbReference type="STRING" id="1380566.A0A179F0C2"/>
<dbReference type="OrthoDB" id="4132249at2759"/>
<evidence type="ECO:0000259" key="4">
    <source>
        <dbReference type="PROSITE" id="PS50048"/>
    </source>
</evidence>
<reference evidence="5 6" key="1">
    <citation type="journal article" date="2016" name="PLoS Pathog.">
        <title>Biosynthesis of antibiotic leucinostatins in bio-control fungus Purpureocillium lilacinum and their inhibition on phytophthora revealed by genome mining.</title>
        <authorList>
            <person name="Wang G."/>
            <person name="Liu Z."/>
            <person name="Lin R."/>
            <person name="Li E."/>
            <person name="Mao Z."/>
            <person name="Ling J."/>
            <person name="Yang Y."/>
            <person name="Yin W.B."/>
            <person name="Xie B."/>
        </authorList>
    </citation>
    <scope>NUCLEOTIDE SEQUENCE [LARGE SCALE GENOMIC DNA]</scope>
    <source>
        <strain evidence="5">170</strain>
    </source>
</reference>
<evidence type="ECO:0000256" key="2">
    <source>
        <dbReference type="ARBA" id="ARBA00023242"/>
    </source>
</evidence>
<evidence type="ECO:0000313" key="5">
    <source>
        <dbReference type="EMBL" id="OAQ58886.1"/>
    </source>
</evidence>
<dbReference type="InterPro" id="IPR007219">
    <property type="entry name" value="XnlR_reg_dom"/>
</dbReference>
<evidence type="ECO:0000256" key="3">
    <source>
        <dbReference type="SAM" id="MobiDB-lite"/>
    </source>
</evidence>
<dbReference type="SUPFAM" id="SSF57701">
    <property type="entry name" value="Zn2/Cys6 DNA-binding domain"/>
    <property type="match status" value="1"/>
</dbReference>